<sequence length="103" mass="11291">MTLERPNGVAARAVAALARSARAESVPFWEQGKAIGRGRQAVGARYQRGDMQLSEFLTLAERLGEDPSRIIAQAIDAEKNKSPQDPSAGKETRKDKENGFQHQ</sequence>
<feature type="compositionally biased region" description="Basic and acidic residues" evidence="1">
    <location>
        <begin position="76"/>
        <end position="103"/>
    </location>
</feature>
<dbReference type="AlphaFoldDB" id="A0A261F143"/>
<accession>A0A261F143</accession>
<evidence type="ECO:0000256" key="1">
    <source>
        <dbReference type="SAM" id="MobiDB-lite"/>
    </source>
</evidence>
<feature type="region of interest" description="Disordered" evidence="1">
    <location>
        <begin position="74"/>
        <end position="103"/>
    </location>
</feature>
<evidence type="ECO:0000313" key="3">
    <source>
        <dbReference type="Proteomes" id="UP000216454"/>
    </source>
</evidence>
<proteinExistence type="predicted"/>
<protein>
    <submittedName>
        <fullName evidence="2">Uncharacterized protein</fullName>
    </submittedName>
</protein>
<keyword evidence="3" id="KW-1185">Reference proteome</keyword>
<dbReference type="Proteomes" id="UP000216454">
    <property type="component" value="Unassembled WGS sequence"/>
</dbReference>
<comment type="caution">
    <text evidence="2">The sequence shown here is derived from an EMBL/GenBank/DDBJ whole genome shotgun (WGS) entry which is preliminary data.</text>
</comment>
<gene>
    <name evidence="2" type="ORF">PSSU_0413</name>
</gene>
<dbReference type="RefSeq" id="WP_157847254.1">
    <property type="nucleotide sequence ID" value="NZ_MWWQ01000005.1"/>
</dbReference>
<dbReference type="EMBL" id="MWWQ01000005">
    <property type="protein sequence ID" value="OZG52795.1"/>
    <property type="molecule type" value="Genomic_DNA"/>
</dbReference>
<reference evidence="2 3" key="1">
    <citation type="journal article" date="2017" name="BMC Genomics">
        <title>Comparative genomic and phylogenomic analyses of the Bifidobacteriaceae family.</title>
        <authorList>
            <person name="Lugli G.A."/>
            <person name="Milani C."/>
            <person name="Turroni F."/>
            <person name="Duranti S."/>
            <person name="Mancabelli L."/>
            <person name="Mangifesta M."/>
            <person name="Ferrario C."/>
            <person name="Modesto M."/>
            <person name="Mattarelli P."/>
            <person name="Jiri K."/>
            <person name="van Sinderen D."/>
            <person name="Ventura M."/>
        </authorList>
    </citation>
    <scope>NUCLEOTIDE SEQUENCE [LARGE SCALE GENOMIC DNA]</scope>
    <source>
        <strain evidence="2 3">DSM 24744</strain>
    </source>
</reference>
<dbReference type="OrthoDB" id="9791898at2"/>
<evidence type="ECO:0000313" key="2">
    <source>
        <dbReference type="EMBL" id="OZG52795.1"/>
    </source>
</evidence>
<organism evidence="2 3">
    <name type="scientific">Pseudoscardovia suis</name>
    <dbReference type="NCBI Taxonomy" id="987063"/>
    <lineage>
        <taxon>Bacteria</taxon>
        <taxon>Bacillati</taxon>
        <taxon>Actinomycetota</taxon>
        <taxon>Actinomycetes</taxon>
        <taxon>Bifidobacteriales</taxon>
        <taxon>Bifidobacteriaceae</taxon>
        <taxon>Pseudoscardovia</taxon>
    </lineage>
</organism>
<name>A0A261F143_9BIFI</name>